<dbReference type="PROSITE" id="PS00552">
    <property type="entry name" value="HTH_MERR_1"/>
    <property type="match status" value="1"/>
</dbReference>
<evidence type="ECO:0000313" key="8">
    <source>
        <dbReference type="Proteomes" id="UP000790096"/>
    </source>
</evidence>
<keyword evidence="3" id="KW-0408">Iron</keyword>
<dbReference type="RefSeq" id="WP_214237713.1">
    <property type="nucleotide sequence ID" value="NZ_JABBFR010000016.1"/>
</dbReference>
<evidence type="ECO:0000256" key="1">
    <source>
        <dbReference type="ARBA" id="ARBA00014474"/>
    </source>
</evidence>
<dbReference type="SUPFAM" id="SSF46955">
    <property type="entry name" value="Putative DNA-binding domain"/>
    <property type="match status" value="1"/>
</dbReference>
<keyword evidence="5" id="KW-0238">DNA-binding</keyword>
<dbReference type="Pfam" id="PF13411">
    <property type="entry name" value="MerR_1"/>
    <property type="match status" value="1"/>
</dbReference>
<accession>A0ABS5SYC6</accession>
<dbReference type="NCBIfam" id="TIGR01950">
    <property type="entry name" value="SoxR"/>
    <property type="match status" value="1"/>
</dbReference>
<dbReference type="InterPro" id="IPR009061">
    <property type="entry name" value="DNA-bd_dom_put_sf"/>
</dbReference>
<dbReference type="CDD" id="cd01110">
    <property type="entry name" value="HTH_SoxR"/>
    <property type="match status" value="1"/>
</dbReference>
<keyword evidence="8" id="KW-1185">Reference proteome</keyword>
<evidence type="ECO:0000313" key="7">
    <source>
        <dbReference type="EMBL" id="MBT0725054.1"/>
    </source>
</evidence>
<evidence type="ECO:0000256" key="3">
    <source>
        <dbReference type="ARBA" id="ARBA00023004"/>
    </source>
</evidence>
<dbReference type="PANTHER" id="PTHR30204:SF0">
    <property type="entry name" value="REDOX-SENSITIVE TRANSCRIPTIONAL ACTIVATOR SOXR"/>
    <property type="match status" value="1"/>
</dbReference>
<evidence type="ECO:0000256" key="4">
    <source>
        <dbReference type="ARBA" id="ARBA00023014"/>
    </source>
</evidence>
<gene>
    <name evidence="7" type="primary">soxR</name>
    <name evidence="7" type="ORF">HH682_11635</name>
</gene>
<dbReference type="Gene3D" id="1.10.1660.10">
    <property type="match status" value="1"/>
</dbReference>
<comment type="caution">
    <text evidence="7">The sequence shown here is derived from an EMBL/GenBank/DDBJ whole genome shotgun (WGS) entry which is preliminary data.</text>
</comment>
<protein>
    <recommendedName>
        <fullName evidence="1">Redox-sensitive transcriptional activator SoxR</fullName>
    </recommendedName>
</protein>
<dbReference type="InterPro" id="IPR047057">
    <property type="entry name" value="MerR_fam"/>
</dbReference>
<dbReference type="PROSITE" id="PS50937">
    <property type="entry name" value="HTH_MERR_2"/>
    <property type="match status" value="1"/>
</dbReference>
<sequence>MKKERSQLKSRLSPGEVAKRSGVAVSALHFYETKGLIASSRNAANQRRYSRDVLRRVAIIKIAQRIGLPLATLSEHLANYPPDKRISAKEWEQLTAQWRDELDKRIETLIRLRDDLNGCIGCGCLSMRDCPLRNADDHLAEQGKGAVLLEKETNDNDSELLTGDFSDDLLGSRKL</sequence>
<keyword evidence="2" id="KW-0001">2Fe-2S</keyword>
<dbReference type="InterPro" id="IPR000551">
    <property type="entry name" value="MerR-type_HTH_dom"/>
</dbReference>
<name>A0ABS5SYC6_9GAMM</name>
<proteinExistence type="predicted"/>
<dbReference type="Proteomes" id="UP000790096">
    <property type="component" value="Unassembled WGS sequence"/>
</dbReference>
<reference evidence="7 8" key="1">
    <citation type="submission" date="2020-04" db="EMBL/GenBank/DDBJ databases">
        <title>Genome sequencing of Rosenbergiella species.</title>
        <authorList>
            <person name="Alvarez-Perez S."/>
            <person name="Lievens B."/>
        </authorList>
    </citation>
    <scope>NUCLEOTIDE SEQUENCE [LARGE SCALE GENOMIC DNA]</scope>
    <source>
        <strain evidence="7 8">S61</strain>
    </source>
</reference>
<organism evidence="7 8">
    <name type="scientific">Rosenbergiella gaditana</name>
    <dbReference type="NCBI Taxonomy" id="2726987"/>
    <lineage>
        <taxon>Bacteria</taxon>
        <taxon>Pseudomonadati</taxon>
        <taxon>Pseudomonadota</taxon>
        <taxon>Gammaproteobacteria</taxon>
        <taxon>Enterobacterales</taxon>
        <taxon>Erwiniaceae</taxon>
        <taxon>Rosenbergiella</taxon>
    </lineage>
</organism>
<evidence type="ECO:0000256" key="2">
    <source>
        <dbReference type="ARBA" id="ARBA00022714"/>
    </source>
</evidence>
<evidence type="ECO:0000256" key="5">
    <source>
        <dbReference type="ARBA" id="ARBA00023125"/>
    </source>
</evidence>
<keyword evidence="4" id="KW-0411">Iron-sulfur</keyword>
<evidence type="ECO:0000259" key="6">
    <source>
        <dbReference type="PROSITE" id="PS50937"/>
    </source>
</evidence>
<dbReference type="PRINTS" id="PR00040">
    <property type="entry name" value="HTHMERR"/>
</dbReference>
<dbReference type="InterPro" id="IPR010211">
    <property type="entry name" value="Redox-sen_tscrpt-act_SoxR"/>
</dbReference>
<dbReference type="SMART" id="SM00422">
    <property type="entry name" value="HTH_MERR"/>
    <property type="match status" value="1"/>
</dbReference>
<keyword evidence="2" id="KW-0479">Metal-binding</keyword>
<dbReference type="PANTHER" id="PTHR30204">
    <property type="entry name" value="REDOX-CYCLING DRUG-SENSING TRANSCRIPTIONAL ACTIVATOR SOXR"/>
    <property type="match status" value="1"/>
</dbReference>
<dbReference type="EMBL" id="JABBFR010000016">
    <property type="protein sequence ID" value="MBT0725054.1"/>
    <property type="molecule type" value="Genomic_DNA"/>
</dbReference>
<feature type="domain" description="HTH merR-type" evidence="6">
    <location>
        <begin position="11"/>
        <end position="79"/>
    </location>
</feature>